<evidence type="ECO:0000256" key="3">
    <source>
        <dbReference type="HAMAP-Rule" id="MF_01009"/>
    </source>
</evidence>
<evidence type="ECO:0000259" key="4">
    <source>
        <dbReference type="PROSITE" id="PS50206"/>
    </source>
</evidence>
<dbReference type="AlphaFoldDB" id="A0A1A9EVW5"/>
<comment type="function">
    <text evidence="3">Transferase that catalyzes the transfer of sulfur from thiosulfate to thiophilic acceptors such as cyanide or dithiols. May function in a CysM-independent thiosulfate assimilation pathway by catalyzing the conversion of thiosulfate to sulfite, which can then be used for L-cysteine biosynthesis.</text>
</comment>
<dbReference type="KEGG" id="mars:A8C75_04495"/>
<gene>
    <name evidence="3" type="primary">glpE</name>
    <name evidence="5" type="ORF">A8C75_04495</name>
</gene>
<dbReference type="Pfam" id="PF00581">
    <property type="entry name" value="Rhodanese"/>
    <property type="match status" value="1"/>
</dbReference>
<protein>
    <recommendedName>
        <fullName evidence="3">Thiosulfate sulfurtransferase GlpE</fullName>
        <ecNumber evidence="3">2.8.1.1</ecNumber>
    </recommendedName>
</protein>
<dbReference type="SMART" id="SM00450">
    <property type="entry name" value="RHOD"/>
    <property type="match status" value="1"/>
</dbReference>
<comment type="subcellular location">
    <subcellularLocation>
        <location evidence="3">Cytoplasm</location>
    </subcellularLocation>
</comment>
<keyword evidence="2 3" id="KW-0808">Transferase</keyword>
<reference evidence="6" key="1">
    <citation type="submission" date="2016-05" db="EMBL/GenBank/DDBJ databases">
        <authorList>
            <person name="Baek K."/>
            <person name="Yang S.-J."/>
        </authorList>
    </citation>
    <scope>NUCLEOTIDE SEQUENCE [LARGE SCALE GENOMIC DNA]</scope>
    <source>
        <strain evidence="6">ST58-10</strain>
    </source>
</reference>
<evidence type="ECO:0000313" key="6">
    <source>
        <dbReference type="Proteomes" id="UP000078070"/>
    </source>
</evidence>
<dbReference type="GO" id="GO:0103041">
    <property type="term" value="F:thiosulfate-thioredoxin sulfurtransferase activity"/>
    <property type="evidence" value="ECO:0007669"/>
    <property type="project" value="RHEA"/>
</dbReference>
<comment type="similarity">
    <text evidence="3">Belongs to the GlpE family.</text>
</comment>
<comment type="catalytic activity">
    <reaction evidence="3">
        <text>thiosulfate + [thioredoxin]-dithiol = [thioredoxin]-disulfide + hydrogen sulfide + sulfite + 2 H(+)</text>
        <dbReference type="Rhea" id="RHEA:83859"/>
        <dbReference type="Rhea" id="RHEA-COMP:10698"/>
        <dbReference type="Rhea" id="RHEA-COMP:10700"/>
        <dbReference type="ChEBI" id="CHEBI:15378"/>
        <dbReference type="ChEBI" id="CHEBI:17359"/>
        <dbReference type="ChEBI" id="CHEBI:29919"/>
        <dbReference type="ChEBI" id="CHEBI:29950"/>
        <dbReference type="ChEBI" id="CHEBI:33542"/>
        <dbReference type="ChEBI" id="CHEBI:50058"/>
    </reaction>
</comment>
<accession>A0A1A9EVW5</accession>
<proteinExistence type="inferred from homology"/>
<feature type="domain" description="Rhodanese" evidence="4">
    <location>
        <begin position="16"/>
        <end position="104"/>
    </location>
</feature>
<reference evidence="5 6" key="2">
    <citation type="journal article" date="2018" name="Int. J. Syst. Evol. Microbiol.">
        <title>Marinobacterium aestuarii sp. nov., a benzene-degrading marine bacterium isolated from estuary sediment.</title>
        <authorList>
            <person name="Bae S.S."/>
            <person name="Jung J."/>
            <person name="Chung D."/>
            <person name="Baek K."/>
        </authorList>
    </citation>
    <scope>NUCLEOTIDE SEQUENCE [LARGE SCALE GENOMIC DNA]</scope>
    <source>
        <strain evidence="5 6">ST58-10</strain>
    </source>
</reference>
<dbReference type="InterPro" id="IPR001763">
    <property type="entry name" value="Rhodanese-like_dom"/>
</dbReference>
<keyword evidence="6" id="KW-1185">Reference proteome</keyword>
<organism evidence="5 6">
    <name type="scientific">Marinobacterium aestuarii</name>
    <dbReference type="NCBI Taxonomy" id="1821621"/>
    <lineage>
        <taxon>Bacteria</taxon>
        <taxon>Pseudomonadati</taxon>
        <taxon>Pseudomonadota</taxon>
        <taxon>Gammaproteobacteria</taxon>
        <taxon>Oceanospirillales</taxon>
        <taxon>Oceanospirillaceae</taxon>
        <taxon>Marinobacterium</taxon>
    </lineage>
</organism>
<dbReference type="STRING" id="1821621.A8C75_04495"/>
<dbReference type="GO" id="GO:0005737">
    <property type="term" value="C:cytoplasm"/>
    <property type="evidence" value="ECO:0007669"/>
    <property type="project" value="UniProtKB-SubCell"/>
</dbReference>
<dbReference type="InterPro" id="IPR050229">
    <property type="entry name" value="GlpE_sulfurtransferase"/>
</dbReference>
<dbReference type="InterPro" id="IPR036873">
    <property type="entry name" value="Rhodanese-like_dom_sf"/>
</dbReference>
<name>A0A1A9EVW5_9GAMM</name>
<dbReference type="CDD" id="cd01444">
    <property type="entry name" value="GlpE_ST"/>
    <property type="match status" value="1"/>
</dbReference>
<dbReference type="PANTHER" id="PTHR43031:SF6">
    <property type="entry name" value="THIOSULFATE SULFURTRANSFERASE GLPE"/>
    <property type="match status" value="1"/>
</dbReference>
<feature type="active site" description="Cysteine persulfide intermediate" evidence="3">
    <location>
        <position position="64"/>
    </location>
</feature>
<dbReference type="Proteomes" id="UP000078070">
    <property type="component" value="Chromosome"/>
</dbReference>
<evidence type="ECO:0000313" key="5">
    <source>
        <dbReference type="EMBL" id="ANG61808.1"/>
    </source>
</evidence>
<dbReference type="RefSeq" id="WP_067378714.1">
    <property type="nucleotide sequence ID" value="NZ_CP015839.1"/>
</dbReference>
<dbReference type="HAMAP" id="MF_01009">
    <property type="entry name" value="Thiosulf_sulfurtr"/>
    <property type="match status" value="1"/>
</dbReference>
<dbReference type="OrthoDB" id="9811849at2"/>
<dbReference type="SUPFAM" id="SSF52821">
    <property type="entry name" value="Rhodanese/Cell cycle control phosphatase"/>
    <property type="match status" value="1"/>
</dbReference>
<keyword evidence="1 3" id="KW-0963">Cytoplasm</keyword>
<dbReference type="PANTHER" id="PTHR43031">
    <property type="entry name" value="FAD-DEPENDENT OXIDOREDUCTASE"/>
    <property type="match status" value="1"/>
</dbReference>
<dbReference type="InterPro" id="IPR023695">
    <property type="entry name" value="Thiosulf_sulfurTrfase"/>
</dbReference>
<dbReference type="EC" id="2.8.1.1" evidence="3"/>
<evidence type="ECO:0000256" key="1">
    <source>
        <dbReference type="ARBA" id="ARBA00022490"/>
    </source>
</evidence>
<sequence length="105" mass="11608">MDEFKCISGQQALALIEEGAAIVDIRDSDSFTQNHITNAVQLNNENLQDFIRDSDMDKPLIVCCYHGFSSQNAAAQLAHVGFDAVYSLNGGFEAWQAEHPDKCSR</sequence>
<dbReference type="EMBL" id="CP015839">
    <property type="protein sequence ID" value="ANG61808.1"/>
    <property type="molecule type" value="Genomic_DNA"/>
</dbReference>
<dbReference type="PROSITE" id="PS50206">
    <property type="entry name" value="RHODANESE_3"/>
    <property type="match status" value="1"/>
</dbReference>
<comment type="catalytic activity">
    <reaction evidence="3">
        <text>thiosulfate + hydrogen cyanide = thiocyanate + sulfite + 2 H(+)</text>
        <dbReference type="Rhea" id="RHEA:16881"/>
        <dbReference type="ChEBI" id="CHEBI:15378"/>
        <dbReference type="ChEBI" id="CHEBI:17359"/>
        <dbReference type="ChEBI" id="CHEBI:18022"/>
        <dbReference type="ChEBI" id="CHEBI:18407"/>
        <dbReference type="ChEBI" id="CHEBI:33542"/>
        <dbReference type="EC" id="2.8.1.1"/>
    </reaction>
</comment>
<evidence type="ECO:0000256" key="2">
    <source>
        <dbReference type="ARBA" id="ARBA00022679"/>
    </source>
</evidence>
<dbReference type="Gene3D" id="3.40.250.10">
    <property type="entry name" value="Rhodanese-like domain"/>
    <property type="match status" value="1"/>
</dbReference>
<dbReference type="NCBIfam" id="NF001195">
    <property type="entry name" value="PRK00162.1"/>
    <property type="match status" value="1"/>
</dbReference>
<dbReference type="GO" id="GO:0004792">
    <property type="term" value="F:thiosulfate-cyanide sulfurtransferase activity"/>
    <property type="evidence" value="ECO:0007669"/>
    <property type="project" value="UniProtKB-UniRule"/>
</dbReference>